<accession>A0ABU7I6Z1</accession>
<evidence type="ECO:0000313" key="2">
    <source>
        <dbReference type="Proteomes" id="UP001336835"/>
    </source>
</evidence>
<dbReference type="RefSeq" id="WP_330107577.1">
    <property type="nucleotide sequence ID" value="NZ_JAZDQT010000001.1"/>
</dbReference>
<dbReference type="EMBL" id="JAZDQT010000001">
    <property type="protein sequence ID" value="MEE1945230.1"/>
    <property type="molecule type" value="Genomic_DNA"/>
</dbReference>
<dbReference type="SUPFAM" id="SSF55729">
    <property type="entry name" value="Acyl-CoA N-acyltransferases (Nat)"/>
    <property type="match status" value="1"/>
</dbReference>
<gene>
    <name evidence="1" type="ORF">VRU48_08930</name>
</gene>
<name>A0ABU7I6Z1_9SPHI</name>
<proteinExistence type="predicted"/>
<sequence length="185" mass="20967">MNIQFKAATTTQHFEGILALQQKNIYTSLSMAEQQQQGFVFAEHNLELLKTLAAELPQVVALANDQVVGYNLAMTASMKSIIPSIIPMFDAFERCTYKDKALTSYPYIVGGQVCVDQNFRGNGLLSKLYHATKDLVGKDYQLCVTEISTRNLLSLKIHQRMGFEVISTYQDDKELWNIVLWDFSK</sequence>
<keyword evidence="2" id="KW-1185">Reference proteome</keyword>
<dbReference type="Proteomes" id="UP001336835">
    <property type="component" value="Unassembled WGS sequence"/>
</dbReference>
<comment type="caution">
    <text evidence="1">The sequence shown here is derived from an EMBL/GenBank/DDBJ whole genome shotgun (WGS) entry which is preliminary data.</text>
</comment>
<protein>
    <submittedName>
        <fullName evidence="1">GNAT family N-acetyltransferase</fullName>
    </submittedName>
</protein>
<dbReference type="InterPro" id="IPR016181">
    <property type="entry name" value="Acyl_CoA_acyltransferase"/>
</dbReference>
<reference evidence="1 2" key="1">
    <citation type="submission" date="2024-01" db="EMBL/GenBank/DDBJ databases">
        <title>Pedobacter sp. nov., isolated from fresh soil.</title>
        <authorList>
            <person name="Le N.T.T."/>
        </authorList>
    </citation>
    <scope>NUCLEOTIDE SEQUENCE [LARGE SCALE GENOMIC DNA]</scope>
    <source>
        <strain evidence="1 2">KR3-3</strain>
    </source>
</reference>
<evidence type="ECO:0000313" key="1">
    <source>
        <dbReference type="EMBL" id="MEE1945230.1"/>
    </source>
</evidence>
<organism evidence="1 2">
    <name type="scientific">Pedobacter albus</name>
    <dbReference type="NCBI Taxonomy" id="3113905"/>
    <lineage>
        <taxon>Bacteria</taxon>
        <taxon>Pseudomonadati</taxon>
        <taxon>Bacteroidota</taxon>
        <taxon>Sphingobacteriia</taxon>
        <taxon>Sphingobacteriales</taxon>
        <taxon>Sphingobacteriaceae</taxon>
        <taxon>Pedobacter</taxon>
    </lineage>
</organism>
<dbReference type="Gene3D" id="3.40.630.30">
    <property type="match status" value="1"/>
</dbReference>